<proteinExistence type="predicted"/>
<keyword evidence="2" id="KW-1133">Transmembrane helix</keyword>
<organism evidence="3 4">
    <name type="scientific">Nocardia uniformis</name>
    <dbReference type="NCBI Taxonomy" id="53432"/>
    <lineage>
        <taxon>Bacteria</taxon>
        <taxon>Bacillati</taxon>
        <taxon>Actinomycetota</taxon>
        <taxon>Actinomycetes</taxon>
        <taxon>Mycobacteriales</taxon>
        <taxon>Nocardiaceae</taxon>
        <taxon>Nocardia</taxon>
    </lineage>
</organism>
<feature type="compositionally biased region" description="Basic residues" evidence="1">
    <location>
        <begin position="156"/>
        <end position="174"/>
    </location>
</feature>
<keyword evidence="2" id="KW-0472">Membrane</keyword>
<gene>
    <name evidence="3" type="ORF">HLB23_16965</name>
</gene>
<evidence type="ECO:0000256" key="1">
    <source>
        <dbReference type="SAM" id="MobiDB-lite"/>
    </source>
</evidence>
<feature type="region of interest" description="Disordered" evidence="1">
    <location>
        <begin position="104"/>
        <end position="180"/>
    </location>
</feature>
<reference evidence="3 4" key="1">
    <citation type="submission" date="2020-05" db="EMBL/GenBank/DDBJ databases">
        <title>MicrobeNet Type strains.</title>
        <authorList>
            <person name="Nicholson A.C."/>
        </authorList>
    </citation>
    <scope>NUCLEOTIDE SEQUENCE [LARGE SCALE GENOMIC DNA]</scope>
    <source>
        <strain evidence="3 4">JCM 3224</strain>
    </source>
</reference>
<feature type="transmembrane region" description="Helical" evidence="2">
    <location>
        <begin position="213"/>
        <end position="237"/>
    </location>
</feature>
<accession>A0A849C203</accession>
<evidence type="ECO:0000256" key="2">
    <source>
        <dbReference type="SAM" id="Phobius"/>
    </source>
</evidence>
<keyword evidence="2" id="KW-0812">Transmembrane</keyword>
<dbReference type="RefSeq" id="WP_157552236.1">
    <property type="nucleotide sequence ID" value="NZ_JABELX010000005.1"/>
</dbReference>
<feature type="region of interest" description="Disordered" evidence="1">
    <location>
        <begin position="26"/>
        <end position="45"/>
    </location>
</feature>
<sequence length="268" mass="28874">MTNDVTRSVEMLKSYKKMSRWYPALEPETGDGTGTDDSHAVSAFGDEDRAAGFPYYIRDEEVEVIPPVDESMFRRSQYTGRWSDWVTDRTPEFTPRERAAELLTFPAESDAGPDSDVGPEPAADSDFDADDDSDVDVEVGATAAPRTSDGDERTVRKEKRSARSTKRPARRGQRTARLESADVTAISDTPRAARTAHKSDAVAASAKFRRRRLIALAVVLVAVLLLALAGGVALFVLHSHGGTAQSVGTMVGSIVVDGRTTTSGIPAG</sequence>
<keyword evidence="4" id="KW-1185">Reference proteome</keyword>
<protein>
    <submittedName>
        <fullName evidence="3">Uncharacterized protein</fullName>
    </submittedName>
</protein>
<evidence type="ECO:0000313" key="4">
    <source>
        <dbReference type="Proteomes" id="UP000586827"/>
    </source>
</evidence>
<dbReference type="Proteomes" id="UP000586827">
    <property type="component" value="Unassembled WGS sequence"/>
</dbReference>
<evidence type="ECO:0000313" key="3">
    <source>
        <dbReference type="EMBL" id="NNH71536.1"/>
    </source>
</evidence>
<dbReference type="EMBL" id="JABELX010000005">
    <property type="protein sequence ID" value="NNH71536.1"/>
    <property type="molecule type" value="Genomic_DNA"/>
</dbReference>
<feature type="compositionally biased region" description="Acidic residues" evidence="1">
    <location>
        <begin position="123"/>
        <end position="137"/>
    </location>
</feature>
<dbReference type="AlphaFoldDB" id="A0A849C203"/>
<comment type="caution">
    <text evidence="3">The sequence shown here is derived from an EMBL/GenBank/DDBJ whole genome shotgun (WGS) entry which is preliminary data.</text>
</comment>
<name>A0A849C203_9NOCA</name>